<dbReference type="PATRIC" id="fig|136160.3.peg.1220"/>
<dbReference type="OMA" id="IFIGRHI"/>
<gene>
    <name evidence="2" type="ORF">AMD02_04730</name>
</gene>
<protein>
    <recommendedName>
        <fullName evidence="1">DUF3870 domain-containing protein</fullName>
    </recommendedName>
</protein>
<reference evidence="2" key="1">
    <citation type="submission" date="2015-08" db="EMBL/GenBank/DDBJ databases">
        <title>Complete DNA Sequence of Pseudomonas syringae pv. actinidiae, the Causal Agent of Kiwifruit Canker Disease.</title>
        <authorList>
            <person name="Rikkerink E.H.A."/>
            <person name="Fineran P.C."/>
        </authorList>
    </citation>
    <scope>NUCLEOTIDE SEQUENCE</scope>
    <source>
        <strain evidence="2">DSM 13666</strain>
    </source>
</reference>
<evidence type="ECO:0000313" key="2">
    <source>
        <dbReference type="EMBL" id="KOO38243.1"/>
    </source>
</evidence>
<proteinExistence type="predicted"/>
<dbReference type="RefSeq" id="WP_010899148.1">
    <property type="nucleotide sequence ID" value="NZ_CP040441.1"/>
</dbReference>
<evidence type="ECO:0000259" key="1">
    <source>
        <dbReference type="Pfam" id="PF12986"/>
    </source>
</evidence>
<accession>A0A4Y7WSH2</accession>
<comment type="caution">
    <text evidence="2">The sequence shown here is derived from an EMBL/GenBank/DDBJ whole genome shotgun (WGS) entry which is preliminary data.</text>
</comment>
<dbReference type="EMBL" id="LILD01000001">
    <property type="protein sequence ID" value="KOO38243.1"/>
    <property type="molecule type" value="Genomic_DNA"/>
</dbReference>
<dbReference type="GeneID" id="87598526"/>
<dbReference type="InterPro" id="IPR024617">
    <property type="entry name" value="DUF3870"/>
</dbReference>
<feature type="domain" description="DUF3870" evidence="1">
    <location>
        <begin position="8"/>
        <end position="100"/>
    </location>
</feature>
<organism evidence="2">
    <name type="scientific">Halalkalibacterium halodurans</name>
    <name type="common">Bacillus halodurans</name>
    <dbReference type="NCBI Taxonomy" id="86665"/>
    <lineage>
        <taxon>Bacteria</taxon>
        <taxon>Bacillati</taxon>
        <taxon>Bacillota</taxon>
        <taxon>Bacilli</taxon>
        <taxon>Bacillales</taxon>
        <taxon>Bacillaceae</taxon>
        <taxon>Halalkalibacterium (ex Joshi et al. 2022)</taxon>
    </lineage>
</organism>
<dbReference type="AlphaFoldDB" id="A0A0M0KII2"/>
<name>A0A0M0KII2_ALKHA</name>
<accession>A0A0M0KII2</accession>
<dbReference type="Pfam" id="PF12986">
    <property type="entry name" value="DUF3870"/>
    <property type="match status" value="1"/>
</dbReference>
<sequence>MFDQDSIYIVGEAKSPSNNPITQQYKIFFIGFVVDRKTGKIVDADVSSILPLTSTFIRHLLIGQNILEPETIIQIIEDRYHGSSQKAIIVALRNASQKFQQLHTV</sequence>